<feature type="region of interest" description="Disordered" evidence="5">
    <location>
        <begin position="145"/>
        <end position="176"/>
    </location>
</feature>
<proteinExistence type="predicted"/>
<evidence type="ECO:0000256" key="3">
    <source>
        <dbReference type="ARBA" id="ARBA00022989"/>
    </source>
</evidence>
<keyword evidence="4" id="KW-0472">Membrane</keyword>
<gene>
    <name evidence="6" type="ORF">L602_000900000440</name>
</gene>
<name>A0A562B1E0_9BURK</name>
<comment type="caution">
    <text evidence="6">The sequence shown here is derived from an EMBL/GenBank/DDBJ whole genome shotgun (WGS) entry which is preliminary data.</text>
</comment>
<organism evidence="6 7">
    <name type="scientific">Cupriavidus gilardii J11</name>
    <dbReference type="NCBI Taxonomy" id="936133"/>
    <lineage>
        <taxon>Bacteria</taxon>
        <taxon>Pseudomonadati</taxon>
        <taxon>Pseudomonadota</taxon>
        <taxon>Betaproteobacteria</taxon>
        <taxon>Burkholderiales</taxon>
        <taxon>Burkholderiaceae</taxon>
        <taxon>Cupriavidus</taxon>
    </lineage>
</organism>
<accession>A0A562B1E0</accession>
<dbReference type="EMBL" id="VLJN01000067">
    <property type="protein sequence ID" value="TWG78740.1"/>
    <property type="molecule type" value="Genomic_DNA"/>
</dbReference>
<comment type="subcellular location">
    <subcellularLocation>
        <location evidence="1">Membrane</location>
        <topology evidence="1">Single-pass membrane protein</topology>
    </subcellularLocation>
</comment>
<dbReference type="NCBIfam" id="TIGR01352">
    <property type="entry name" value="tonB_Cterm"/>
    <property type="match status" value="1"/>
</dbReference>
<keyword evidence="3" id="KW-1133">Transmembrane helix</keyword>
<keyword evidence="7" id="KW-1185">Reference proteome</keyword>
<evidence type="ECO:0000256" key="5">
    <source>
        <dbReference type="SAM" id="MobiDB-lite"/>
    </source>
</evidence>
<reference evidence="6 7" key="1">
    <citation type="submission" date="2019-07" db="EMBL/GenBank/DDBJ databases">
        <title>Genome sequencing of lignin-degrading bacterial isolates.</title>
        <authorList>
            <person name="Gladden J."/>
        </authorList>
    </citation>
    <scope>NUCLEOTIDE SEQUENCE [LARGE SCALE GENOMIC DNA]</scope>
    <source>
        <strain evidence="6 7">J11</strain>
    </source>
</reference>
<dbReference type="GO" id="GO:0016020">
    <property type="term" value="C:membrane"/>
    <property type="evidence" value="ECO:0007669"/>
    <property type="project" value="UniProtKB-SubCell"/>
</dbReference>
<feature type="region of interest" description="Disordered" evidence="5">
    <location>
        <begin position="1"/>
        <end position="25"/>
    </location>
</feature>
<evidence type="ECO:0000256" key="2">
    <source>
        <dbReference type="ARBA" id="ARBA00022692"/>
    </source>
</evidence>
<dbReference type="InterPro" id="IPR006260">
    <property type="entry name" value="TonB/TolA_C"/>
</dbReference>
<dbReference type="AlphaFoldDB" id="A0A562B1E0"/>
<dbReference type="Proteomes" id="UP000318141">
    <property type="component" value="Unassembled WGS sequence"/>
</dbReference>
<sequence>MARRKPDHASAAVSSAVSPAAPRPANPLVHWWRTSGTLAKAFAVSLLVHALVLAVRFTAPQAFTLKQADAGLDVVLVNAKSAQRPRQPTVLAQANLDGGGAHDDARATTPLPAQPEPRDGDPVREVQRRIAQLEQEQMRLLTQARERDATMRAAPPRGEEDSPASDARGRDARDSLDEMSRLEAEIGRKLQHYAKRPKRHQLTATSAQEAVYARYYDGLRRRIEACGTANFPRRGGKPLYGQLIVVINVNRDGGLGWRRDGYQAGAVEVVKSSGDPALDRQAVAIVRAAAPFGAFSPEMRARYDILEIVSTFTFSRAGFETRLQAR</sequence>
<evidence type="ECO:0000256" key="1">
    <source>
        <dbReference type="ARBA" id="ARBA00004167"/>
    </source>
</evidence>
<protein>
    <submittedName>
        <fullName evidence="6">Protein TonB</fullName>
    </submittedName>
</protein>
<evidence type="ECO:0000256" key="4">
    <source>
        <dbReference type="ARBA" id="ARBA00023136"/>
    </source>
</evidence>
<dbReference type="OrthoDB" id="9803361at2"/>
<feature type="region of interest" description="Disordered" evidence="5">
    <location>
        <begin position="94"/>
        <end position="122"/>
    </location>
</feature>
<keyword evidence="2" id="KW-0812">Transmembrane</keyword>
<dbReference type="SUPFAM" id="SSF74653">
    <property type="entry name" value="TolA/TonB C-terminal domain"/>
    <property type="match status" value="1"/>
</dbReference>
<evidence type="ECO:0000313" key="7">
    <source>
        <dbReference type="Proteomes" id="UP000318141"/>
    </source>
</evidence>
<dbReference type="Gene3D" id="3.30.1150.10">
    <property type="match status" value="1"/>
</dbReference>
<feature type="compositionally biased region" description="Low complexity" evidence="5">
    <location>
        <begin position="9"/>
        <end position="20"/>
    </location>
</feature>
<feature type="compositionally biased region" description="Basic and acidic residues" evidence="5">
    <location>
        <begin position="167"/>
        <end position="176"/>
    </location>
</feature>
<evidence type="ECO:0000313" key="6">
    <source>
        <dbReference type="EMBL" id="TWG78740.1"/>
    </source>
</evidence>